<dbReference type="EMBL" id="GBRH01169366">
    <property type="protein sequence ID" value="JAE28530.1"/>
    <property type="molecule type" value="Transcribed_RNA"/>
</dbReference>
<accession>A0A0A9GU24</accession>
<organism evidence="2">
    <name type="scientific">Arundo donax</name>
    <name type="common">Giant reed</name>
    <name type="synonym">Donax arundinaceus</name>
    <dbReference type="NCBI Taxonomy" id="35708"/>
    <lineage>
        <taxon>Eukaryota</taxon>
        <taxon>Viridiplantae</taxon>
        <taxon>Streptophyta</taxon>
        <taxon>Embryophyta</taxon>
        <taxon>Tracheophyta</taxon>
        <taxon>Spermatophyta</taxon>
        <taxon>Magnoliopsida</taxon>
        <taxon>Liliopsida</taxon>
        <taxon>Poales</taxon>
        <taxon>Poaceae</taxon>
        <taxon>PACMAD clade</taxon>
        <taxon>Arundinoideae</taxon>
        <taxon>Arundineae</taxon>
        <taxon>Arundo</taxon>
    </lineage>
</organism>
<reference evidence="2" key="2">
    <citation type="journal article" date="2015" name="Data Brief">
        <title>Shoot transcriptome of the giant reed, Arundo donax.</title>
        <authorList>
            <person name="Barrero R.A."/>
            <person name="Guerrero F.D."/>
            <person name="Moolhuijzen P."/>
            <person name="Goolsby J.A."/>
            <person name="Tidwell J."/>
            <person name="Bellgard S.E."/>
            <person name="Bellgard M.I."/>
        </authorList>
    </citation>
    <scope>NUCLEOTIDE SEQUENCE</scope>
    <source>
        <tissue evidence="2">Shoot tissue taken approximately 20 cm above the soil surface</tissue>
    </source>
</reference>
<evidence type="ECO:0000256" key="1">
    <source>
        <dbReference type="SAM" id="Phobius"/>
    </source>
</evidence>
<proteinExistence type="predicted"/>
<feature type="transmembrane region" description="Helical" evidence="1">
    <location>
        <begin position="20"/>
        <end position="43"/>
    </location>
</feature>
<keyword evidence="1" id="KW-0812">Transmembrane</keyword>
<keyword evidence="1" id="KW-1133">Transmembrane helix</keyword>
<sequence>MVTLHTAWCLMTLQSVFHVMTLHTAWCGATFQGWGLYVFLFFFQVLKELLDN</sequence>
<dbReference type="AlphaFoldDB" id="A0A0A9GU24"/>
<name>A0A0A9GU24_ARUDO</name>
<evidence type="ECO:0000313" key="2">
    <source>
        <dbReference type="EMBL" id="JAE28530.1"/>
    </source>
</evidence>
<keyword evidence="1" id="KW-0472">Membrane</keyword>
<protein>
    <submittedName>
        <fullName evidence="2">Uncharacterized protein</fullName>
    </submittedName>
</protein>
<reference evidence="2" key="1">
    <citation type="submission" date="2014-09" db="EMBL/GenBank/DDBJ databases">
        <authorList>
            <person name="Magalhaes I.L.F."/>
            <person name="Oliveira U."/>
            <person name="Santos F.R."/>
            <person name="Vidigal T.H.D.A."/>
            <person name="Brescovit A.D."/>
            <person name="Santos A.J."/>
        </authorList>
    </citation>
    <scope>NUCLEOTIDE SEQUENCE</scope>
    <source>
        <tissue evidence="2">Shoot tissue taken approximately 20 cm above the soil surface</tissue>
    </source>
</reference>